<reference evidence="3 4" key="1">
    <citation type="submission" date="2015-09" db="EMBL/GenBank/DDBJ databases">
        <authorList>
            <consortium name="Pathogen Informatics"/>
        </authorList>
    </citation>
    <scope>NUCLEOTIDE SEQUENCE [LARGE SCALE GENOMIC DNA]</scope>
    <source>
        <strain evidence="3 4">2789STDY5834968</strain>
    </source>
</reference>
<feature type="transmembrane region" description="Helical" evidence="1">
    <location>
        <begin position="334"/>
        <end position="351"/>
    </location>
</feature>
<evidence type="ECO:0000256" key="1">
    <source>
        <dbReference type="SAM" id="Phobius"/>
    </source>
</evidence>
<dbReference type="AlphaFoldDB" id="A0A173UD52"/>
<dbReference type="Pfam" id="PF14501">
    <property type="entry name" value="HATPase_c_5"/>
    <property type="match status" value="1"/>
</dbReference>
<feature type="transmembrane region" description="Helical" evidence="1">
    <location>
        <begin position="12"/>
        <end position="32"/>
    </location>
</feature>
<feature type="transmembrane region" description="Helical" evidence="1">
    <location>
        <begin position="241"/>
        <end position="261"/>
    </location>
</feature>
<gene>
    <name evidence="3" type="ORF">ERS852580_02128</name>
</gene>
<keyword evidence="3" id="KW-0418">Kinase</keyword>
<dbReference type="EMBL" id="CYXM01000009">
    <property type="protein sequence ID" value="CUN12952.1"/>
    <property type="molecule type" value="Genomic_DNA"/>
</dbReference>
<dbReference type="OrthoDB" id="9156435at2"/>
<evidence type="ECO:0000313" key="3">
    <source>
        <dbReference type="EMBL" id="CUN12952.1"/>
    </source>
</evidence>
<organism evidence="3 4">
    <name type="scientific">Agathobacter rectalis</name>
    <dbReference type="NCBI Taxonomy" id="39491"/>
    <lineage>
        <taxon>Bacteria</taxon>
        <taxon>Bacillati</taxon>
        <taxon>Bacillota</taxon>
        <taxon>Clostridia</taxon>
        <taxon>Lachnospirales</taxon>
        <taxon>Lachnospiraceae</taxon>
        <taxon>Agathobacter</taxon>
    </lineage>
</organism>
<dbReference type="RefSeq" id="WP_055238265.1">
    <property type="nucleotide sequence ID" value="NZ_CYXM01000009.1"/>
</dbReference>
<keyword evidence="1" id="KW-1133">Transmembrane helix</keyword>
<dbReference type="GO" id="GO:0016301">
    <property type="term" value="F:kinase activity"/>
    <property type="evidence" value="ECO:0007669"/>
    <property type="project" value="UniProtKB-KW"/>
</dbReference>
<keyword evidence="1" id="KW-0812">Transmembrane</keyword>
<proteinExistence type="predicted"/>
<sequence>MKKISAIRNIPYLTIILLTLICILLLSSKNMIMSQASYPEATIVSSAYAVVDGSDSDKEEITFPHTFKHLSPRTHVTVTTHIDLNKDDPIYIKTVYSPAKVYLDDELIYEFGRTENYPSYMKDPATEGYLIGTDGHSGDTELRIEYLSPVTRSSLTVYSPIYGAYKSLFFTLLKLNKWSFFIALLELAAGVLFIFISLMLLYYDKEVCKMIFHFGFFSLMAGMWSIGEFNYTGVIVKNPTLLYLCAFIGLFSQMIPLLYFCRLAVGFKNDKPIIVIAKLLTVLDLVACVLQLSGTVALSQSMYVFHVILPLILCFLTAYIILEAVRSQNSRAKRLMVPVFILALASCAEIINYHLKFVASLSLLYQIGTLLFIIIMGIVMGLNISDMLSIKRENERLIFDMNLLEHSLLEQKKYNSLITTNEQLFKKQRHDLRHQLVAIKGLANTENKQLNEYLDSLIHSIPSAPASYCENRVVNSILSYYSAICRNENIALETKLIVPETDDAALDNHLCLVFGNLIENAIEACRRMDTSDSLNEKSSHFIRLHAHVHYKTLIITMDNSFDGHVTIQNGKYRSSKRDDYGIGLSSIRSVAGKYDGDVAFEAADGIFQSSVYLQIYK</sequence>
<dbReference type="Gene3D" id="3.30.565.10">
    <property type="entry name" value="Histidine kinase-like ATPase, C-terminal domain"/>
    <property type="match status" value="1"/>
</dbReference>
<dbReference type="InterPro" id="IPR036890">
    <property type="entry name" value="HATPase_C_sf"/>
</dbReference>
<keyword evidence="3" id="KW-0808">Transferase</keyword>
<feature type="domain" description="Sensor histidine kinase NatK-like C-terminal" evidence="2">
    <location>
        <begin position="510"/>
        <end position="613"/>
    </location>
</feature>
<feature type="transmembrane region" description="Helical" evidence="1">
    <location>
        <begin position="210"/>
        <end position="229"/>
    </location>
</feature>
<feature type="transmembrane region" description="Helical" evidence="1">
    <location>
        <begin position="363"/>
        <end position="384"/>
    </location>
</feature>
<protein>
    <submittedName>
        <fullName evidence="3">Sensory histidine kinase DcuS</fullName>
    </submittedName>
</protein>
<dbReference type="CDD" id="cd16935">
    <property type="entry name" value="HATPase_AgrC-ComD-like"/>
    <property type="match status" value="1"/>
</dbReference>
<keyword evidence="1" id="KW-0472">Membrane</keyword>
<dbReference type="InterPro" id="IPR032834">
    <property type="entry name" value="NatK-like_C"/>
</dbReference>
<dbReference type="Proteomes" id="UP000095673">
    <property type="component" value="Unassembled WGS sequence"/>
</dbReference>
<feature type="transmembrane region" description="Helical" evidence="1">
    <location>
        <begin position="273"/>
        <end position="297"/>
    </location>
</feature>
<evidence type="ECO:0000313" key="4">
    <source>
        <dbReference type="Proteomes" id="UP000095673"/>
    </source>
</evidence>
<accession>A0A173UD52</accession>
<feature type="transmembrane region" description="Helical" evidence="1">
    <location>
        <begin position="178"/>
        <end position="203"/>
    </location>
</feature>
<feature type="transmembrane region" description="Helical" evidence="1">
    <location>
        <begin position="303"/>
        <end position="322"/>
    </location>
</feature>
<dbReference type="SUPFAM" id="SSF55874">
    <property type="entry name" value="ATPase domain of HSP90 chaperone/DNA topoisomerase II/histidine kinase"/>
    <property type="match status" value="1"/>
</dbReference>
<evidence type="ECO:0000259" key="2">
    <source>
        <dbReference type="Pfam" id="PF14501"/>
    </source>
</evidence>
<name>A0A173UD52_9FIRM</name>